<sequence length="307" mass="34130">MSLLWVTLLGTLLEADASQAAASTVIPTARWAISEFRRGRALLQGADTVDGIESVTWCFAACLKVPTCRAFNYGKAGCQMLQQELCHQAGLKLTAEPRLNYYDLQERALDERMGPLWKTPFCSEDGFCSPACEPLLHIPRLNEACGRDFECQMRTGPMAVCRKKLCKCADGYFIADNTTCEKLPVEGYSLYPGALEGGYFRLSSTEANFSRASSECALDAGAELAYVADGDTNRFLRELMRRAKEGLWIWVANGQKLRTTQFWRPGAPDNGNDAEHCAQLSNEIDFGWDDVPCSTEARYFCQLPHPN</sequence>
<comment type="caution">
    <text evidence="1">The sequence shown here is derived from an EMBL/GenBank/DDBJ whole genome shotgun (WGS) entry which is preliminary data.</text>
</comment>
<evidence type="ECO:0000313" key="1">
    <source>
        <dbReference type="EMBL" id="KAH6929704.1"/>
    </source>
</evidence>
<organism evidence="1 2">
    <name type="scientific">Hyalomma asiaticum</name>
    <name type="common">Tick</name>
    <dbReference type="NCBI Taxonomy" id="266040"/>
    <lineage>
        <taxon>Eukaryota</taxon>
        <taxon>Metazoa</taxon>
        <taxon>Ecdysozoa</taxon>
        <taxon>Arthropoda</taxon>
        <taxon>Chelicerata</taxon>
        <taxon>Arachnida</taxon>
        <taxon>Acari</taxon>
        <taxon>Parasitiformes</taxon>
        <taxon>Ixodida</taxon>
        <taxon>Ixodoidea</taxon>
        <taxon>Ixodidae</taxon>
        <taxon>Hyalomminae</taxon>
        <taxon>Hyalomma</taxon>
    </lineage>
</organism>
<keyword evidence="2" id="KW-1185">Reference proteome</keyword>
<dbReference type="EMBL" id="CM023485">
    <property type="protein sequence ID" value="KAH6929704.1"/>
    <property type="molecule type" value="Genomic_DNA"/>
</dbReference>
<reference evidence="1" key="1">
    <citation type="submission" date="2020-05" db="EMBL/GenBank/DDBJ databases">
        <title>Large-scale comparative analyses of tick genomes elucidate their genetic diversity and vector capacities.</title>
        <authorList>
            <person name="Jia N."/>
            <person name="Wang J."/>
            <person name="Shi W."/>
            <person name="Du L."/>
            <person name="Sun Y."/>
            <person name="Zhan W."/>
            <person name="Jiang J."/>
            <person name="Wang Q."/>
            <person name="Zhang B."/>
            <person name="Ji P."/>
            <person name="Sakyi L.B."/>
            <person name="Cui X."/>
            <person name="Yuan T."/>
            <person name="Jiang B."/>
            <person name="Yang W."/>
            <person name="Lam T.T.-Y."/>
            <person name="Chang Q."/>
            <person name="Ding S."/>
            <person name="Wang X."/>
            <person name="Zhu J."/>
            <person name="Ruan X."/>
            <person name="Zhao L."/>
            <person name="Wei J."/>
            <person name="Que T."/>
            <person name="Du C."/>
            <person name="Cheng J."/>
            <person name="Dai P."/>
            <person name="Han X."/>
            <person name="Huang E."/>
            <person name="Gao Y."/>
            <person name="Liu J."/>
            <person name="Shao H."/>
            <person name="Ye R."/>
            <person name="Li L."/>
            <person name="Wei W."/>
            <person name="Wang X."/>
            <person name="Wang C."/>
            <person name="Yang T."/>
            <person name="Huo Q."/>
            <person name="Li W."/>
            <person name="Guo W."/>
            <person name="Chen H."/>
            <person name="Zhou L."/>
            <person name="Ni X."/>
            <person name="Tian J."/>
            <person name="Zhou Y."/>
            <person name="Sheng Y."/>
            <person name="Liu T."/>
            <person name="Pan Y."/>
            <person name="Xia L."/>
            <person name="Li J."/>
            <person name="Zhao F."/>
            <person name="Cao W."/>
        </authorList>
    </citation>
    <scope>NUCLEOTIDE SEQUENCE</scope>
    <source>
        <strain evidence="1">Hyas-2018</strain>
    </source>
</reference>
<protein>
    <submittedName>
        <fullName evidence="1">Uncharacterized protein</fullName>
    </submittedName>
</protein>
<dbReference type="Proteomes" id="UP000821845">
    <property type="component" value="Chromosome 5"/>
</dbReference>
<proteinExistence type="predicted"/>
<name>A0ACB7S7H0_HYAAI</name>
<gene>
    <name evidence="1" type="ORF">HPB50_005136</name>
</gene>
<evidence type="ECO:0000313" key="2">
    <source>
        <dbReference type="Proteomes" id="UP000821845"/>
    </source>
</evidence>
<accession>A0ACB7S7H0</accession>